<evidence type="ECO:0000313" key="2">
    <source>
        <dbReference type="EMBL" id="RPA26961.1"/>
    </source>
</evidence>
<dbReference type="AlphaFoldDB" id="A0AAX1X953"/>
<protein>
    <submittedName>
        <fullName evidence="2">Uncharacterized protein</fullName>
    </submittedName>
</protein>
<proteinExistence type="predicted"/>
<evidence type="ECO:0000313" key="3">
    <source>
        <dbReference type="Proteomes" id="UP000269379"/>
    </source>
</evidence>
<sequence length="243" mass="23873">MAGAREVALTRGAGATFAAGLPWLAAPGGAVHPALADAEPAERFDPVLGGTGFAPPFDSARGMAAEGCHPLGAAAGIRPFDSAGPGSITIRPVRGSVAARTSPDSAADSAPEAAPARPLHAAAACAAAGACHPPGLAVRSAPPGPAAPAPFAPRALAAFAFASAVWADSPRPGITIIPPSPACCASAAPIQPASASATAKRVRVARPASVVIAPSSKPGWKPSWKPSGTGLHSRDGRWPANRE</sequence>
<evidence type="ECO:0000256" key="1">
    <source>
        <dbReference type="SAM" id="MobiDB-lite"/>
    </source>
</evidence>
<organism evidence="2 3">
    <name type="scientific">Burkholderia mallei</name>
    <name type="common">Pseudomonas mallei</name>
    <dbReference type="NCBI Taxonomy" id="13373"/>
    <lineage>
        <taxon>Bacteria</taxon>
        <taxon>Pseudomonadati</taxon>
        <taxon>Pseudomonadota</taxon>
        <taxon>Betaproteobacteria</taxon>
        <taxon>Burkholderiales</taxon>
        <taxon>Burkholderiaceae</taxon>
        <taxon>Burkholderia</taxon>
        <taxon>pseudomallei group</taxon>
    </lineage>
</organism>
<gene>
    <name evidence="2" type="ORF">EGT70_12065</name>
</gene>
<accession>A0AAX1X953</accession>
<dbReference type="EMBL" id="RKJW01000002">
    <property type="protein sequence ID" value="RPA26961.1"/>
    <property type="molecule type" value="Genomic_DNA"/>
</dbReference>
<feature type="compositionally biased region" description="Basic and acidic residues" evidence="1">
    <location>
        <begin position="232"/>
        <end position="243"/>
    </location>
</feature>
<feature type="region of interest" description="Disordered" evidence="1">
    <location>
        <begin position="215"/>
        <end position="243"/>
    </location>
</feature>
<comment type="caution">
    <text evidence="2">The sequence shown here is derived from an EMBL/GenBank/DDBJ whole genome shotgun (WGS) entry which is preliminary data.</text>
</comment>
<dbReference type="Proteomes" id="UP000269379">
    <property type="component" value="Chromosome 1"/>
</dbReference>
<name>A0AAX1X953_BURML</name>
<reference evidence="3" key="1">
    <citation type="submission" date="2018-10" db="EMBL/GenBank/DDBJ databases">
        <title>FDA dAtabase for Regulatory Grade micrObial Sequences (FDA-ARGOS): Supporting development and validation of Infectious Disease Dx tests.</title>
        <authorList>
            <person name="Minogue T."/>
            <person name="Wolcott M."/>
            <person name="Wasieloski L."/>
            <person name="Aguilar W."/>
            <person name="Moore D."/>
            <person name="Jaissle J."/>
            <person name="Tallon L."/>
            <person name="Sadzewicz L."/>
            <person name="Zhao X."/>
            <person name="Vavikolanu K."/>
            <person name="Mehta A."/>
            <person name="Aluvathingal J."/>
            <person name="Nadendla S."/>
            <person name="Yan Y."/>
            <person name="Sichtig H."/>
        </authorList>
    </citation>
    <scope>NUCLEOTIDE SEQUENCE [LARGE SCALE GENOMIC DNA]</scope>
    <source>
        <strain evidence="3">FDAARGOS_588</strain>
    </source>
</reference>